<feature type="region of interest" description="Disordered" evidence="1">
    <location>
        <begin position="77"/>
        <end position="98"/>
    </location>
</feature>
<proteinExistence type="predicted"/>
<evidence type="ECO:0000256" key="1">
    <source>
        <dbReference type="SAM" id="MobiDB-lite"/>
    </source>
</evidence>
<accession>A0A3B8W9Q9</accession>
<dbReference type="AlphaFoldDB" id="A0A3B8W9Q9"/>
<protein>
    <submittedName>
        <fullName evidence="2">Alkaline phosphatase</fullName>
    </submittedName>
</protein>
<sequence>GVEFATASVSSPGLEDYLGLPDAMIADAEQGIGLLVDGLDYLNINQRGYMVVTFTQEEARANWYFVDTVKSREYTVDNSRSAARKSLPGAGNRTVDPV</sequence>
<comment type="caution">
    <text evidence="2">The sequence shown here is derived from an EMBL/GenBank/DDBJ whole genome shotgun (WGS) entry which is preliminary data.</text>
</comment>
<organism evidence="2 3">
    <name type="scientific">Marinobacter nauticus</name>
    <name type="common">Marinobacter hydrocarbonoclasticus</name>
    <name type="synonym">Marinobacter aquaeolei</name>
    <dbReference type="NCBI Taxonomy" id="2743"/>
    <lineage>
        <taxon>Bacteria</taxon>
        <taxon>Pseudomonadati</taxon>
        <taxon>Pseudomonadota</taxon>
        <taxon>Gammaproteobacteria</taxon>
        <taxon>Pseudomonadales</taxon>
        <taxon>Marinobacteraceae</taxon>
        <taxon>Marinobacter</taxon>
    </lineage>
</organism>
<dbReference type="InterPro" id="IPR038607">
    <property type="entry name" value="PhoD-like_sf"/>
</dbReference>
<feature type="non-terminal residue" evidence="2">
    <location>
        <position position="1"/>
    </location>
</feature>
<dbReference type="Gene3D" id="3.60.21.70">
    <property type="entry name" value="PhoD-like phosphatase"/>
    <property type="match status" value="1"/>
</dbReference>
<dbReference type="Proteomes" id="UP000261325">
    <property type="component" value="Unassembled WGS sequence"/>
</dbReference>
<name>A0A3B8W9Q9_MARNT</name>
<dbReference type="EMBL" id="DLYI01000026">
    <property type="protein sequence ID" value="HAC26664.1"/>
    <property type="molecule type" value="Genomic_DNA"/>
</dbReference>
<evidence type="ECO:0000313" key="3">
    <source>
        <dbReference type="Proteomes" id="UP000261325"/>
    </source>
</evidence>
<evidence type="ECO:0000313" key="2">
    <source>
        <dbReference type="EMBL" id="HAC26664.1"/>
    </source>
</evidence>
<gene>
    <name evidence="2" type="ORF">DCF82_02395</name>
</gene>
<reference evidence="2 3" key="1">
    <citation type="journal article" date="2018" name="Nat. Biotechnol.">
        <title>A standardized bacterial taxonomy based on genome phylogeny substantially revises the tree of life.</title>
        <authorList>
            <person name="Parks D.H."/>
            <person name="Chuvochina M."/>
            <person name="Waite D.W."/>
            <person name="Rinke C."/>
            <person name="Skarshewski A."/>
            <person name="Chaumeil P.A."/>
            <person name="Hugenholtz P."/>
        </authorList>
    </citation>
    <scope>NUCLEOTIDE SEQUENCE [LARGE SCALE GENOMIC DNA]</scope>
    <source>
        <strain evidence="2">UBA9049</strain>
    </source>
</reference>